<feature type="region of interest" description="Disordered" evidence="1">
    <location>
        <begin position="353"/>
        <end position="372"/>
    </location>
</feature>
<gene>
    <name evidence="2" type="ORF">EZS28_015357</name>
</gene>
<reference evidence="2 3" key="1">
    <citation type="submission" date="2019-03" db="EMBL/GenBank/DDBJ databases">
        <title>Single cell metagenomics reveals metabolic interactions within the superorganism composed of flagellate Streblomastix strix and complex community of Bacteroidetes bacteria on its surface.</title>
        <authorList>
            <person name="Treitli S.C."/>
            <person name="Kolisko M."/>
            <person name="Husnik F."/>
            <person name="Keeling P."/>
            <person name="Hampl V."/>
        </authorList>
    </citation>
    <scope>NUCLEOTIDE SEQUENCE [LARGE SCALE GENOMIC DNA]</scope>
    <source>
        <strain evidence="2">ST1C</strain>
    </source>
</reference>
<proteinExistence type="predicted"/>
<evidence type="ECO:0000313" key="3">
    <source>
        <dbReference type="Proteomes" id="UP000324800"/>
    </source>
</evidence>
<evidence type="ECO:0008006" key="4">
    <source>
        <dbReference type="Google" id="ProtNLM"/>
    </source>
</evidence>
<organism evidence="2 3">
    <name type="scientific">Streblomastix strix</name>
    <dbReference type="NCBI Taxonomy" id="222440"/>
    <lineage>
        <taxon>Eukaryota</taxon>
        <taxon>Metamonada</taxon>
        <taxon>Preaxostyla</taxon>
        <taxon>Oxymonadida</taxon>
        <taxon>Streblomastigidae</taxon>
        <taxon>Streblomastix</taxon>
    </lineage>
</organism>
<sequence>MKVELSQCVGIESPWTLTKVKKMSQCVGMTNPKTLSNNKHTNQQNIYHQKRLKDLTKADSTSPQGISVPNIEIKPDCTQQLSTDNLYQTDQQSASIILQDSHQLQMQSLQTTSYQTTIDSQLSRECPPIEIYPNHIKYLLENHQTQTKWPISGRLIHFLDIQKLIKAETLITRGIKAYWINKQSPSSLQSNMTIPIQNRSKESQEALDLLIQMELQEETVEEVSLNQLKWINPCFAIPKKDQGKLEIDNRLLFIEQTSPFHTFHNGRYSKSLTTTATQGLHGKDRFGVRISSHPIGLEFLTILRFHFQSQILPIQSNLFRVQNINEQVGTSTSNAIGVSRMADRFQFRSTVNDSQQTKEDKPNIGQMEKDCSVSSSGKSEILGQFYRVSEFSTNIIQERRDPSEEAKQDQIMGSPVKRLECIGNSEYVDIEGDILVKVDGNKKQTDLRNNSRSSVNTSNRCESYTLESDAENARSGSGSLRDAAAILCALRRSVSYLKGRQIKSLNIEIDSSSAAYIINQGSAAVALAKLVDRTLQIAEVLNLQLHTLHIPGVTIRIPDSLYKLSTSGDYSLHQEVFEQALRSLRTRPSIDMFAIRKNRKLKRFVSLTLDSWAVGQDCMSLLWNVELVYLHHPLPMIQATLNKVREENVAALIEVPNQSSQSWWPSLMELSTNYVNLGKSADVLKPGGRMRKAKKHLPPGELLAVRLEVTEERNCQNGYFRKGNSLMMQHIKSMMDDIAFGADTGKEQGSLKSSGLIWKIMGRFDNCKGSRNSYIEHYCLVNLCTRYKCQFECMQNSSWDAIQDLRLPGGENKWVCTKVDYEKTSCSFKEEEKGRANLQVRYPSEAHTRKS</sequence>
<feature type="compositionally biased region" description="Basic and acidic residues" evidence="1">
    <location>
        <begin position="356"/>
        <end position="371"/>
    </location>
</feature>
<dbReference type="EMBL" id="SNRW01003710">
    <property type="protein sequence ID" value="KAA6389116.1"/>
    <property type="molecule type" value="Genomic_DNA"/>
</dbReference>
<comment type="caution">
    <text evidence="2">The sequence shown here is derived from an EMBL/GenBank/DDBJ whole genome shotgun (WGS) entry which is preliminary data.</text>
</comment>
<dbReference type="PANTHER" id="PTHR33050:SF7">
    <property type="entry name" value="RIBONUCLEASE H"/>
    <property type="match status" value="1"/>
</dbReference>
<accession>A0A5J4W3H1</accession>
<evidence type="ECO:0000313" key="2">
    <source>
        <dbReference type="EMBL" id="KAA6389116.1"/>
    </source>
</evidence>
<dbReference type="InterPro" id="IPR052055">
    <property type="entry name" value="Hepadnavirus_pol/RT"/>
</dbReference>
<evidence type="ECO:0000256" key="1">
    <source>
        <dbReference type="SAM" id="MobiDB-lite"/>
    </source>
</evidence>
<protein>
    <recommendedName>
        <fullName evidence="4">RNase H type-1 domain-containing protein</fullName>
    </recommendedName>
</protein>
<dbReference type="PANTHER" id="PTHR33050">
    <property type="entry name" value="REVERSE TRANSCRIPTASE DOMAIN-CONTAINING PROTEIN"/>
    <property type="match status" value="1"/>
</dbReference>
<dbReference type="AlphaFoldDB" id="A0A5J4W3H1"/>
<dbReference type="Proteomes" id="UP000324800">
    <property type="component" value="Unassembled WGS sequence"/>
</dbReference>
<name>A0A5J4W3H1_9EUKA</name>